<evidence type="ECO:0000313" key="2">
    <source>
        <dbReference type="Proteomes" id="UP000814172"/>
    </source>
</evidence>
<name>A0AAP7CTA8_9PSED</name>
<gene>
    <name evidence="1" type="ORF">GIW75_23850</name>
</gene>
<reference evidence="1 2" key="1">
    <citation type="submission" date="2019-11" db="EMBL/GenBank/DDBJ databases">
        <title>Epiphytic Pseudomonas syringae from cherry orchards.</title>
        <authorList>
            <person name="Hulin M.T."/>
        </authorList>
    </citation>
    <scope>NUCLEOTIDE SEQUENCE [LARGE SCALE GENOMIC DNA]</scope>
    <source>
        <strain evidence="1 2">PA-6-9F</strain>
    </source>
</reference>
<keyword evidence="2" id="KW-1185">Reference proteome</keyword>
<evidence type="ECO:0000313" key="1">
    <source>
        <dbReference type="EMBL" id="MCF5059970.1"/>
    </source>
</evidence>
<sequence length="32" mass="3803">MCIFHIKNIGEMHWLCIRSTPYKGYLLCSKCL</sequence>
<dbReference type="Proteomes" id="UP000814172">
    <property type="component" value="Unassembled WGS sequence"/>
</dbReference>
<proteinExistence type="predicted"/>
<dbReference type="AlphaFoldDB" id="A0AAP7CTA8"/>
<accession>A0AAP7CTA8</accession>
<organism evidence="1 2">
    <name type="scientific">Pseudomonas proteolytica</name>
    <dbReference type="NCBI Taxonomy" id="219574"/>
    <lineage>
        <taxon>Bacteria</taxon>
        <taxon>Pseudomonadati</taxon>
        <taxon>Pseudomonadota</taxon>
        <taxon>Gammaproteobacteria</taxon>
        <taxon>Pseudomonadales</taxon>
        <taxon>Pseudomonadaceae</taxon>
        <taxon>Pseudomonas</taxon>
    </lineage>
</organism>
<protein>
    <submittedName>
        <fullName evidence="1">Uncharacterized protein</fullName>
    </submittedName>
</protein>
<comment type="caution">
    <text evidence="1">The sequence shown here is derived from an EMBL/GenBank/DDBJ whole genome shotgun (WGS) entry which is preliminary data.</text>
</comment>
<dbReference type="EMBL" id="WKEW01000113">
    <property type="protein sequence ID" value="MCF5059970.1"/>
    <property type="molecule type" value="Genomic_DNA"/>
</dbReference>